<evidence type="ECO:0000256" key="1">
    <source>
        <dbReference type="ARBA" id="ARBA00010062"/>
    </source>
</evidence>
<sequence>MMKRRTFLASGAATLAAWRAFAQTQSHIVGTLFPMSGSNAEFGTLYTNAVQLALDHITADRMLKSPIELRSQDSQATPQGGAVGMTRLATVDKASYVLLGFTGVSKAAAPIGGRNKVVMINGGGVGPDLATLSPYFVNIIPLANKEVTAILPWLAKEGLKRVALIYVDDPLGQSINQEFAAGLPKQGGTLVGAFSVPPTQQQFGAIAARVRDVKPDAVYFATPIGTQLSQMAKQLRDNGITQQFVTYSVGNLPSIVAQPESEGMIFTGQAADWTSNEPKIKRFVEGWRTKYKAEPVTYALNYYNGLMLFAMLAQGLERAGTPVTGETLLAELMRVRTFQLAGGEVTFDEHASASSAIQISRVHGGRSEKIG</sequence>
<dbReference type="OrthoDB" id="6083760at2"/>
<comment type="similarity">
    <text evidence="1">Belongs to the leucine-binding protein family.</text>
</comment>
<feature type="chain" id="PRO_5022777303" evidence="4">
    <location>
        <begin position="23"/>
        <end position="371"/>
    </location>
</feature>
<evidence type="ECO:0000313" key="7">
    <source>
        <dbReference type="Proteomes" id="UP000305267"/>
    </source>
</evidence>
<keyword evidence="3" id="KW-0029">Amino-acid transport</keyword>
<evidence type="ECO:0000256" key="3">
    <source>
        <dbReference type="ARBA" id="ARBA00022970"/>
    </source>
</evidence>
<comment type="caution">
    <text evidence="6">The sequence shown here is derived from an EMBL/GenBank/DDBJ whole genome shotgun (WGS) entry which is preliminary data.</text>
</comment>
<dbReference type="Pfam" id="PF13458">
    <property type="entry name" value="Peripla_BP_6"/>
    <property type="match status" value="1"/>
</dbReference>
<gene>
    <name evidence="6" type="ORF">FF100_30095</name>
</gene>
<keyword evidence="2 4" id="KW-0732">Signal</keyword>
<evidence type="ECO:0000256" key="4">
    <source>
        <dbReference type="SAM" id="SignalP"/>
    </source>
</evidence>
<dbReference type="SUPFAM" id="SSF53822">
    <property type="entry name" value="Periplasmic binding protein-like I"/>
    <property type="match status" value="1"/>
</dbReference>
<dbReference type="InterPro" id="IPR028082">
    <property type="entry name" value="Peripla_BP_I"/>
</dbReference>
<protein>
    <submittedName>
        <fullName evidence="6">ABC transporter substrate-binding protein</fullName>
    </submittedName>
</protein>
<dbReference type="PANTHER" id="PTHR30483">
    <property type="entry name" value="LEUCINE-SPECIFIC-BINDING PROTEIN"/>
    <property type="match status" value="1"/>
</dbReference>
<dbReference type="EMBL" id="VDDA01000026">
    <property type="protein sequence ID" value="TNC08167.1"/>
    <property type="molecule type" value="Genomic_DNA"/>
</dbReference>
<dbReference type="InterPro" id="IPR028081">
    <property type="entry name" value="Leu-bd"/>
</dbReference>
<dbReference type="GO" id="GO:0006865">
    <property type="term" value="P:amino acid transport"/>
    <property type="evidence" value="ECO:0007669"/>
    <property type="project" value="UniProtKB-KW"/>
</dbReference>
<accession>A0A5C4L9W9</accession>
<keyword evidence="7" id="KW-1185">Reference proteome</keyword>
<organism evidence="6 7">
    <name type="scientific">Methylobacterium terricola</name>
    <dbReference type="NCBI Taxonomy" id="2583531"/>
    <lineage>
        <taxon>Bacteria</taxon>
        <taxon>Pseudomonadati</taxon>
        <taxon>Pseudomonadota</taxon>
        <taxon>Alphaproteobacteria</taxon>
        <taxon>Hyphomicrobiales</taxon>
        <taxon>Methylobacteriaceae</taxon>
        <taxon>Methylobacterium</taxon>
    </lineage>
</organism>
<dbReference type="Gene3D" id="3.40.50.2300">
    <property type="match status" value="2"/>
</dbReference>
<evidence type="ECO:0000313" key="6">
    <source>
        <dbReference type="EMBL" id="TNC08167.1"/>
    </source>
</evidence>
<dbReference type="PANTHER" id="PTHR30483:SF6">
    <property type="entry name" value="PERIPLASMIC BINDING PROTEIN OF ABC TRANSPORTER FOR NATURAL AMINO ACIDS"/>
    <property type="match status" value="1"/>
</dbReference>
<feature type="signal peptide" evidence="4">
    <location>
        <begin position="1"/>
        <end position="22"/>
    </location>
</feature>
<feature type="domain" description="Leucine-binding protein" evidence="5">
    <location>
        <begin position="29"/>
        <end position="364"/>
    </location>
</feature>
<dbReference type="Proteomes" id="UP000305267">
    <property type="component" value="Unassembled WGS sequence"/>
</dbReference>
<dbReference type="AlphaFoldDB" id="A0A5C4L9W9"/>
<reference evidence="6 7" key="1">
    <citation type="submission" date="2019-06" db="EMBL/GenBank/DDBJ databases">
        <title>Genome of Methylobacterium sp. 17Sr1-39.</title>
        <authorList>
            <person name="Seo T."/>
        </authorList>
    </citation>
    <scope>NUCLEOTIDE SEQUENCE [LARGE SCALE GENOMIC DNA]</scope>
    <source>
        <strain evidence="6 7">17Sr1-39</strain>
    </source>
</reference>
<evidence type="ECO:0000256" key="2">
    <source>
        <dbReference type="ARBA" id="ARBA00022729"/>
    </source>
</evidence>
<name>A0A5C4L9W9_9HYPH</name>
<evidence type="ECO:0000259" key="5">
    <source>
        <dbReference type="Pfam" id="PF13458"/>
    </source>
</evidence>
<dbReference type="InterPro" id="IPR051010">
    <property type="entry name" value="BCAA_transport"/>
</dbReference>
<keyword evidence="3" id="KW-0813">Transport</keyword>
<proteinExistence type="inferred from homology"/>